<keyword evidence="3" id="KW-1185">Reference proteome</keyword>
<feature type="compositionally biased region" description="Low complexity" evidence="1">
    <location>
        <begin position="86"/>
        <end position="96"/>
    </location>
</feature>
<reference evidence="2 3" key="1">
    <citation type="submission" date="2019-05" db="EMBL/GenBank/DDBJ databases">
        <title>Mikania micrantha, genome provides insights into the molecular mechanism of rapid growth.</title>
        <authorList>
            <person name="Liu B."/>
        </authorList>
    </citation>
    <scope>NUCLEOTIDE SEQUENCE [LARGE SCALE GENOMIC DNA]</scope>
    <source>
        <strain evidence="2">NLD-2019</strain>
        <tissue evidence="2">Leaf</tissue>
    </source>
</reference>
<organism evidence="2 3">
    <name type="scientific">Mikania micrantha</name>
    <name type="common">bitter vine</name>
    <dbReference type="NCBI Taxonomy" id="192012"/>
    <lineage>
        <taxon>Eukaryota</taxon>
        <taxon>Viridiplantae</taxon>
        <taxon>Streptophyta</taxon>
        <taxon>Embryophyta</taxon>
        <taxon>Tracheophyta</taxon>
        <taxon>Spermatophyta</taxon>
        <taxon>Magnoliopsida</taxon>
        <taxon>eudicotyledons</taxon>
        <taxon>Gunneridae</taxon>
        <taxon>Pentapetalae</taxon>
        <taxon>asterids</taxon>
        <taxon>campanulids</taxon>
        <taxon>Asterales</taxon>
        <taxon>Asteraceae</taxon>
        <taxon>Asteroideae</taxon>
        <taxon>Heliantheae alliance</taxon>
        <taxon>Eupatorieae</taxon>
        <taxon>Mikania</taxon>
    </lineage>
</organism>
<feature type="region of interest" description="Disordered" evidence="1">
    <location>
        <begin position="79"/>
        <end position="102"/>
    </location>
</feature>
<gene>
    <name evidence="2" type="ORF">E3N88_31912</name>
</gene>
<name>A0A5N6M7P3_9ASTR</name>
<evidence type="ECO:0000313" key="3">
    <source>
        <dbReference type="Proteomes" id="UP000326396"/>
    </source>
</evidence>
<comment type="caution">
    <text evidence="2">The sequence shown here is derived from an EMBL/GenBank/DDBJ whole genome shotgun (WGS) entry which is preliminary data.</text>
</comment>
<protein>
    <submittedName>
        <fullName evidence="2">Uncharacterized protein</fullName>
    </submittedName>
</protein>
<accession>A0A5N6M7P3</accession>
<evidence type="ECO:0000256" key="1">
    <source>
        <dbReference type="SAM" id="MobiDB-lite"/>
    </source>
</evidence>
<dbReference type="Proteomes" id="UP000326396">
    <property type="component" value="Linkage Group LG6"/>
</dbReference>
<sequence>MNLVLTRPITMTKVVGNTRLVPMTCGLQRQRIQNESRRLGNNSSSEISDEYDVMKHALGERRGHIRGVGRVVKSVPAEMSSSYNTQSQGWQQNWKQQMREQV</sequence>
<dbReference type="AlphaFoldDB" id="A0A5N6M7P3"/>
<dbReference type="EMBL" id="SZYD01000016">
    <property type="protein sequence ID" value="KAD3336393.1"/>
    <property type="molecule type" value="Genomic_DNA"/>
</dbReference>
<proteinExistence type="predicted"/>
<evidence type="ECO:0000313" key="2">
    <source>
        <dbReference type="EMBL" id="KAD3336393.1"/>
    </source>
</evidence>